<keyword evidence="1" id="KW-0472">Membrane</keyword>
<evidence type="ECO:0000256" key="1">
    <source>
        <dbReference type="SAM" id="Phobius"/>
    </source>
</evidence>
<feature type="transmembrane region" description="Helical" evidence="1">
    <location>
        <begin position="54"/>
        <end position="73"/>
    </location>
</feature>
<dbReference type="Proteomes" id="UP000309992">
    <property type="component" value="Unassembled WGS sequence"/>
</dbReference>
<gene>
    <name evidence="2" type="ORF">FCN18_17800</name>
</gene>
<name>A0ABY2S3Q5_9PSEU</name>
<reference evidence="2 3" key="1">
    <citation type="journal article" date="2015" name="Antonie Van Leeuwenhoek">
        <title>Prauserella endophytica sp. nov., an endophytic actinobacterium isolated from Tamarix taklamakanensis.</title>
        <authorList>
            <person name="Liu J.M."/>
            <person name="Habden X."/>
            <person name="Guo L."/>
            <person name="Tuo L."/>
            <person name="Jiang Z.K."/>
            <person name="Liu S.W."/>
            <person name="Liu X.F."/>
            <person name="Chen L."/>
            <person name="Li R.F."/>
            <person name="Zhang Y.Q."/>
            <person name="Sun C.H."/>
        </authorList>
    </citation>
    <scope>NUCLEOTIDE SEQUENCE [LARGE SCALE GENOMIC DNA]</scope>
    <source>
        <strain evidence="2 3">CGMCC 4.7182</strain>
    </source>
</reference>
<keyword evidence="1" id="KW-1133">Transmembrane helix</keyword>
<comment type="caution">
    <text evidence="2">The sequence shown here is derived from an EMBL/GenBank/DDBJ whole genome shotgun (WGS) entry which is preliminary data.</text>
</comment>
<evidence type="ECO:0000313" key="2">
    <source>
        <dbReference type="EMBL" id="TKG70120.1"/>
    </source>
</evidence>
<protein>
    <submittedName>
        <fullName evidence="2">Uncharacterized protein</fullName>
    </submittedName>
</protein>
<sequence>MVRPGFRERVEELLRGQWREPVIVLRLSDDGLGFEVPGRRMDGTVKGKKLIRRFCWNIVRGIGVSVLSVFAFVNGAGSGGGKWGNPFKRQIRVKGPENAMVLDLVDRLRGAKGPWLACSPSWLAIVDTGSTFTDPADAPPPRILWQARRPQAPEVDLRGRTITWPDGSTFEFPLHGRAEDRHLRTFLGPGGAINWP</sequence>
<proteinExistence type="predicted"/>
<dbReference type="EMBL" id="SWMS01000009">
    <property type="protein sequence ID" value="TKG70120.1"/>
    <property type="molecule type" value="Genomic_DNA"/>
</dbReference>
<organism evidence="2 3">
    <name type="scientific">Prauserella endophytica</name>
    <dbReference type="NCBI Taxonomy" id="1592324"/>
    <lineage>
        <taxon>Bacteria</taxon>
        <taxon>Bacillati</taxon>
        <taxon>Actinomycetota</taxon>
        <taxon>Actinomycetes</taxon>
        <taxon>Pseudonocardiales</taxon>
        <taxon>Pseudonocardiaceae</taxon>
        <taxon>Prauserella</taxon>
        <taxon>Prauserella coralliicola group</taxon>
    </lineage>
</organism>
<keyword evidence="3" id="KW-1185">Reference proteome</keyword>
<accession>A0ABY2S3Q5</accession>
<evidence type="ECO:0000313" key="3">
    <source>
        <dbReference type="Proteomes" id="UP000309992"/>
    </source>
</evidence>
<keyword evidence="1" id="KW-0812">Transmembrane</keyword>